<dbReference type="Proteomes" id="UP000800094">
    <property type="component" value="Unassembled WGS sequence"/>
</dbReference>
<sequence length="439" mass="50328">MAEESSPAKGKGKRPAEDMDVDASATSTTPQTPPSTTPQVIRRHWHRRRNVAATVWGPSLPGQASSKQPQRFNLYKAILRHPNLFFQFAIRLPITTIIDLYAIDKEFHYRFNKYSTSIVSDYTSYHAPHAAFIFSWIMFPELCISDPLLKPMDGRPHLARDIPSLRWAKMVLYRDNVVRGILTCLALEGLRVPRETHTTLIKYWLLMEIRTTAMRQAFLSDSKIWTDTDIIFFQLFLVKLDMLFQDPVLGSGMCELSHLLLTQKSLSLLYNILKGKTVLDYDDLTDMLIRTYLMDDLDTDTHTWLDDEVENGVPEESWGLMCREQWCTDGARMEPAVDMVTMEGIKRGLHVHKWLLDFMLYGFMDDETEENLPCPRKWRADKKVVVPSEGWPAESLRKQVIETLDDRFDVGSEPEGGSGDGVDRAVLGLDADVMDIEGY</sequence>
<dbReference type="AlphaFoldDB" id="A0A6A6I6N1"/>
<feature type="region of interest" description="Disordered" evidence="1">
    <location>
        <begin position="1"/>
        <end position="43"/>
    </location>
</feature>
<dbReference type="RefSeq" id="XP_033681015.1">
    <property type="nucleotide sequence ID" value="XM_033831116.1"/>
</dbReference>
<name>A0A6A6I6N1_9PLEO</name>
<dbReference type="OrthoDB" id="4966at2759"/>
<organism evidence="2 3">
    <name type="scientific">Trematosphaeria pertusa</name>
    <dbReference type="NCBI Taxonomy" id="390896"/>
    <lineage>
        <taxon>Eukaryota</taxon>
        <taxon>Fungi</taxon>
        <taxon>Dikarya</taxon>
        <taxon>Ascomycota</taxon>
        <taxon>Pezizomycotina</taxon>
        <taxon>Dothideomycetes</taxon>
        <taxon>Pleosporomycetidae</taxon>
        <taxon>Pleosporales</taxon>
        <taxon>Massarineae</taxon>
        <taxon>Trematosphaeriaceae</taxon>
        <taxon>Trematosphaeria</taxon>
    </lineage>
</organism>
<gene>
    <name evidence="2" type="ORF">BU26DRAFT_532702</name>
</gene>
<proteinExistence type="predicted"/>
<evidence type="ECO:0000313" key="2">
    <source>
        <dbReference type="EMBL" id="KAF2246011.1"/>
    </source>
</evidence>
<evidence type="ECO:0000313" key="3">
    <source>
        <dbReference type="Proteomes" id="UP000800094"/>
    </source>
</evidence>
<accession>A0A6A6I6N1</accession>
<protein>
    <submittedName>
        <fullName evidence="2">Uncharacterized protein</fullName>
    </submittedName>
</protein>
<dbReference type="GeneID" id="54584446"/>
<evidence type="ECO:0000256" key="1">
    <source>
        <dbReference type="SAM" id="MobiDB-lite"/>
    </source>
</evidence>
<dbReference type="EMBL" id="ML987199">
    <property type="protein sequence ID" value="KAF2246011.1"/>
    <property type="molecule type" value="Genomic_DNA"/>
</dbReference>
<reference evidence="2" key="1">
    <citation type="journal article" date="2020" name="Stud. Mycol.">
        <title>101 Dothideomycetes genomes: a test case for predicting lifestyles and emergence of pathogens.</title>
        <authorList>
            <person name="Haridas S."/>
            <person name="Albert R."/>
            <person name="Binder M."/>
            <person name="Bloem J."/>
            <person name="Labutti K."/>
            <person name="Salamov A."/>
            <person name="Andreopoulos B."/>
            <person name="Baker S."/>
            <person name="Barry K."/>
            <person name="Bills G."/>
            <person name="Bluhm B."/>
            <person name="Cannon C."/>
            <person name="Castanera R."/>
            <person name="Culley D."/>
            <person name="Daum C."/>
            <person name="Ezra D."/>
            <person name="Gonzalez J."/>
            <person name="Henrissat B."/>
            <person name="Kuo A."/>
            <person name="Liang C."/>
            <person name="Lipzen A."/>
            <person name="Lutzoni F."/>
            <person name="Magnuson J."/>
            <person name="Mondo S."/>
            <person name="Nolan M."/>
            <person name="Ohm R."/>
            <person name="Pangilinan J."/>
            <person name="Park H.-J."/>
            <person name="Ramirez L."/>
            <person name="Alfaro M."/>
            <person name="Sun H."/>
            <person name="Tritt A."/>
            <person name="Yoshinaga Y."/>
            <person name="Zwiers L.-H."/>
            <person name="Turgeon B."/>
            <person name="Goodwin S."/>
            <person name="Spatafora J."/>
            <person name="Crous P."/>
            <person name="Grigoriev I."/>
        </authorList>
    </citation>
    <scope>NUCLEOTIDE SEQUENCE</scope>
    <source>
        <strain evidence="2">CBS 122368</strain>
    </source>
</reference>
<keyword evidence="3" id="KW-1185">Reference proteome</keyword>